<evidence type="ECO:0000256" key="2">
    <source>
        <dbReference type="ARBA" id="ARBA00022801"/>
    </source>
</evidence>
<sequence length="94" mass="10175">MQWMLRQKYPLSSQCYGLPVFEYPLIPGRIYDGRTDPGPDRAVFSNTGVYCGRVHASPPQITWSAAAAPPKAAEELVGAPVAVVRLGVRSTASK</sequence>
<keyword evidence="2" id="KW-0378">Hydrolase</keyword>
<gene>
    <name evidence="3" type="ORF">DFH08DRAFT_966509</name>
</gene>
<dbReference type="AlphaFoldDB" id="A0AAD6ZP56"/>
<evidence type="ECO:0000313" key="3">
    <source>
        <dbReference type="EMBL" id="KAJ7331522.1"/>
    </source>
</evidence>
<dbReference type="GO" id="GO:0004540">
    <property type="term" value="F:RNA nuclease activity"/>
    <property type="evidence" value="ECO:0007669"/>
    <property type="project" value="InterPro"/>
</dbReference>
<dbReference type="InterPro" id="IPR016191">
    <property type="entry name" value="Ribonuclease/ribotoxin"/>
</dbReference>
<keyword evidence="1" id="KW-0540">Nuclease</keyword>
<keyword evidence="4" id="KW-1185">Reference proteome</keyword>
<evidence type="ECO:0000256" key="1">
    <source>
        <dbReference type="ARBA" id="ARBA00022722"/>
    </source>
</evidence>
<dbReference type="SUPFAM" id="SSF53933">
    <property type="entry name" value="Microbial ribonucleases"/>
    <property type="match status" value="1"/>
</dbReference>
<proteinExistence type="predicted"/>
<dbReference type="EMBL" id="JARIHO010000035">
    <property type="protein sequence ID" value="KAJ7331522.1"/>
    <property type="molecule type" value="Genomic_DNA"/>
</dbReference>
<protein>
    <submittedName>
        <fullName evidence="3">Uncharacterized protein</fullName>
    </submittedName>
</protein>
<organism evidence="3 4">
    <name type="scientific">Mycena albidolilacea</name>
    <dbReference type="NCBI Taxonomy" id="1033008"/>
    <lineage>
        <taxon>Eukaryota</taxon>
        <taxon>Fungi</taxon>
        <taxon>Dikarya</taxon>
        <taxon>Basidiomycota</taxon>
        <taxon>Agaricomycotina</taxon>
        <taxon>Agaricomycetes</taxon>
        <taxon>Agaricomycetidae</taxon>
        <taxon>Agaricales</taxon>
        <taxon>Marasmiineae</taxon>
        <taxon>Mycenaceae</taxon>
        <taxon>Mycena</taxon>
    </lineage>
</organism>
<name>A0AAD6ZP56_9AGAR</name>
<dbReference type="GO" id="GO:0003723">
    <property type="term" value="F:RNA binding"/>
    <property type="evidence" value="ECO:0007669"/>
    <property type="project" value="InterPro"/>
</dbReference>
<dbReference type="GO" id="GO:0016787">
    <property type="term" value="F:hydrolase activity"/>
    <property type="evidence" value="ECO:0007669"/>
    <property type="project" value="UniProtKB-KW"/>
</dbReference>
<evidence type="ECO:0000313" key="4">
    <source>
        <dbReference type="Proteomes" id="UP001218218"/>
    </source>
</evidence>
<dbReference type="Proteomes" id="UP001218218">
    <property type="component" value="Unassembled WGS sequence"/>
</dbReference>
<dbReference type="Gene3D" id="3.10.450.30">
    <property type="entry name" value="Microbial ribonucleases"/>
    <property type="match status" value="1"/>
</dbReference>
<reference evidence="3" key="1">
    <citation type="submission" date="2023-03" db="EMBL/GenBank/DDBJ databases">
        <title>Massive genome expansion in bonnet fungi (Mycena s.s.) driven by repeated elements and novel gene families across ecological guilds.</title>
        <authorList>
            <consortium name="Lawrence Berkeley National Laboratory"/>
            <person name="Harder C.B."/>
            <person name="Miyauchi S."/>
            <person name="Viragh M."/>
            <person name="Kuo A."/>
            <person name="Thoen E."/>
            <person name="Andreopoulos B."/>
            <person name="Lu D."/>
            <person name="Skrede I."/>
            <person name="Drula E."/>
            <person name="Henrissat B."/>
            <person name="Morin E."/>
            <person name="Kohler A."/>
            <person name="Barry K."/>
            <person name="LaButti K."/>
            <person name="Morin E."/>
            <person name="Salamov A."/>
            <person name="Lipzen A."/>
            <person name="Mereny Z."/>
            <person name="Hegedus B."/>
            <person name="Baldrian P."/>
            <person name="Stursova M."/>
            <person name="Weitz H."/>
            <person name="Taylor A."/>
            <person name="Grigoriev I.V."/>
            <person name="Nagy L.G."/>
            <person name="Martin F."/>
            <person name="Kauserud H."/>
        </authorList>
    </citation>
    <scope>NUCLEOTIDE SEQUENCE</scope>
    <source>
        <strain evidence="3">CBHHK002</strain>
    </source>
</reference>
<accession>A0AAD6ZP56</accession>
<comment type="caution">
    <text evidence="3">The sequence shown here is derived from an EMBL/GenBank/DDBJ whole genome shotgun (WGS) entry which is preliminary data.</text>
</comment>